<evidence type="ECO:0000256" key="6">
    <source>
        <dbReference type="ARBA" id="ARBA00022868"/>
    </source>
</evidence>
<dbReference type="PRINTS" id="PR01262">
    <property type="entry name" value="INNEXIN"/>
</dbReference>
<feature type="transmembrane region" description="Helical" evidence="12">
    <location>
        <begin position="120"/>
        <end position="142"/>
    </location>
</feature>
<dbReference type="GO" id="GO:0005921">
    <property type="term" value="C:gap junction"/>
    <property type="evidence" value="ECO:0007669"/>
    <property type="project" value="UniProtKB-SubCell"/>
</dbReference>
<dbReference type="PANTHER" id="PTHR11893:SF38">
    <property type="entry name" value="INNEXIN INX7"/>
    <property type="match status" value="1"/>
</dbReference>
<dbReference type="PROSITE" id="PS51013">
    <property type="entry name" value="PANNEXIN"/>
    <property type="match status" value="1"/>
</dbReference>
<dbReference type="EMBL" id="GBYB01012713">
    <property type="protein sequence ID" value="JAG82480.1"/>
    <property type="molecule type" value="Transcribed_RNA"/>
</dbReference>
<protein>
    <recommendedName>
        <fullName evidence="12">Innexin</fullName>
    </recommendedName>
</protein>
<evidence type="ECO:0000256" key="3">
    <source>
        <dbReference type="ARBA" id="ARBA00022448"/>
    </source>
</evidence>
<keyword evidence="6" id="KW-0303">Gap junction</keyword>
<keyword evidence="9 12" id="KW-0406">Ion transport</keyword>
<evidence type="ECO:0000256" key="5">
    <source>
        <dbReference type="ARBA" id="ARBA00022692"/>
    </source>
</evidence>
<keyword evidence="5 12" id="KW-0812">Transmembrane</keyword>
<evidence type="ECO:0000256" key="2">
    <source>
        <dbReference type="ARBA" id="ARBA00004651"/>
    </source>
</evidence>
<evidence type="ECO:0000256" key="10">
    <source>
        <dbReference type="ARBA" id="ARBA00023136"/>
    </source>
</evidence>
<evidence type="ECO:0000256" key="12">
    <source>
        <dbReference type="RuleBase" id="RU010713"/>
    </source>
</evidence>
<organism evidence="14">
    <name type="scientific">Fopius arisanus</name>
    <dbReference type="NCBI Taxonomy" id="64838"/>
    <lineage>
        <taxon>Eukaryota</taxon>
        <taxon>Metazoa</taxon>
        <taxon>Ecdysozoa</taxon>
        <taxon>Arthropoda</taxon>
        <taxon>Hexapoda</taxon>
        <taxon>Insecta</taxon>
        <taxon>Pterygota</taxon>
        <taxon>Neoptera</taxon>
        <taxon>Endopterygota</taxon>
        <taxon>Hymenoptera</taxon>
        <taxon>Apocrita</taxon>
        <taxon>Ichneumonoidea</taxon>
        <taxon>Braconidae</taxon>
        <taxon>Opiinae</taxon>
        <taxon>Fopius</taxon>
    </lineage>
</organism>
<sequence>MTTVFTTFSVLKNYVKLKAVQDTAVIDNIVFRLHYRATFVLLVVGSLLVSSKQFFGEHIKCLAEKSKDDRLSAVIDTFCFFSSTYTITKYMDAKTVNANHIPHPGIGPYTGEEETVHHAYYQWVPFVLFFQALVFYVPHYLWRGAEGGRLKALVSGLHMASLSLVDNKDKDKDKKEEKDKKGDKDKDKKEDEKKKSSLAKSECKEKIKSIHDYFVAHLRVNQTWAYYLGACEILNFINVILQIYITNWFLGGAFLSLGTRVMETDEWTSRMSPLDIVFPKVTKCTFHRYGPSGSVEQLDALCVMALNIVNEKIYVFLWFWYIILAVLSGIAIFWRIAALLLYSRSGRFNCFVFSMACPGKVTPWNTLRMARGYHFGDWLFLYYLAKNLDNHAFTELLRHFKNEKEPLPNAFSSDHSNTYIFNEKTKLRQSLGAPVQF</sequence>
<comment type="function">
    <text evidence="12">Structural component of the gap junctions.</text>
</comment>
<dbReference type="GO" id="GO:0034220">
    <property type="term" value="P:monoatomic ion transmembrane transport"/>
    <property type="evidence" value="ECO:0007669"/>
    <property type="project" value="UniProtKB-KW"/>
</dbReference>
<keyword evidence="11 12" id="KW-0407">Ion channel</keyword>
<comment type="subcellular location">
    <subcellularLocation>
        <location evidence="1">Cell junction</location>
        <location evidence="1">Gap junction</location>
    </subcellularLocation>
    <subcellularLocation>
        <location evidence="2 12">Cell membrane</location>
        <topology evidence="2 12">Multi-pass membrane protein</topology>
    </subcellularLocation>
</comment>
<proteinExistence type="inferred from homology"/>
<dbReference type="InterPro" id="IPR000990">
    <property type="entry name" value="Innexin"/>
</dbReference>
<dbReference type="GO" id="GO:0005886">
    <property type="term" value="C:plasma membrane"/>
    <property type="evidence" value="ECO:0007669"/>
    <property type="project" value="UniProtKB-SubCell"/>
</dbReference>
<keyword evidence="7" id="KW-0965">Cell junction</keyword>
<evidence type="ECO:0000256" key="9">
    <source>
        <dbReference type="ARBA" id="ARBA00023065"/>
    </source>
</evidence>
<keyword evidence="3 12" id="KW-0813">Transport</keyword>
<keyword evidence="10 12" id="KW-0472">Membrane</keyword>
<evidence type="ECO:0000256" key="7">
    <source>
        <dbReference type="ARBA" id="ARBA00022949"/>
    </source>
</evidence>
<feature type="region of interest" description="Disordered" evidence="13">
    <location>
        <begin position="170"/>
        <end position="195"/>
    </location>
</feature>
<feature type="transmembrane region" description="Helical" evidence="12">
    <location>
        <begin position="318"/>
        <end position="342"/>
    </location>
</feature>
<evidence type="ECO:0000256" key="1">
    <source>
        <dbReference type="ARBA" id="ARBA00004610"/>
    </source>
</evidence>
<dbReference type="AlphaFoldDB" id="A0A0C9QE81"/>
<keyword evidence="4" id="KW-1003">Cell membrane</keyword>
<feature type="transmembrane region" description="Helical" evidence="12">
    <location>
        <begin position="224"/>
        <end position="245"/>
    </location>
</feature>
<accession>A0A0C9QE81</accession>
<dbReference type="EMBL" id="GBYB01012716">
    <property type="protein sequence ID" value="JAG82483.1"/>
    <property type="molecule type" value="Transcribed_RNA"/>
</dbReference>
<gene>
    <name evidence="14" type="primary">inx7_3</name>
    <name evidence="12" type="synonym">inx</name>
    <name evidence="15" type="synonym">inx7_2</name>
    <name evidence="15" type="ORF">g.36285</name>
    <name evidence="14" type="ORF">g.36291</name>
</gene>
<dbReference type="PANTHER" id="PTHR11893">
    <property type="entry name" value="INNEXIN"/>
    <property type="match status" value="1"/>
</dbReference>
<evidence type="ECO:0000313" key="14">
    <source>
        <dbReference type="EMBL" id="JAG82480.1"/>
    </source>
</evidence>
<name>A0A0C9QE81_9HYME</name>
<evidence type="ECO:0000256" key="11">
    <source>
        <dbReference type="ARBA" id="ARBA00023303"/>
    </source>
</evidence>
<comment type="similarity">
    <text evidence="12">Belongs to the pannexin family.</text>
</comment>
<reference evidence="14" key="1">
    <citation type="submission" date="2015-01" db="EMBL/GenBank/DDBJ databases">
        <title>Transcriptome Assembly of Fopius arisanus.</title>
        <authorList>
            <person name="Geib S."/>
        </authorList>
    </citation>
    <scope>NUCLEOTIDE SEQUENCE</scope>
</reference>
<dbReference type="Pfam" id="PF00876">
    <property type="entry name" value="Innexin"/>
    <property type="match status" value="1"/>
</dbReference>
<evidence type="ECO:0000256" key="13">
    <source>
        <dbReference type="SAM" id="MobiDB-lite"/>
    </source>
</evidence>
<dbReference type="GO" id="GO:0005243">
    <property type="term" value="F:gap junction channel activity"/>
    <property type="evidence" value="ECO:0007669"/>
    <property type="project" value="TreeGrafter"/>
</dbReference>
<evidence type="ECO:0000256" key="8">
    <source>
        <dbReference type="ARBA" id="ARBA00022989"/>
    </source>
</evidence>
<feature type="transmembrane region" description="Helical" evidence="12">
    <location>
        <begin position="33"/>
        <end position="50"/>
    </location>
</feature>
<evidence type="ECO:0000256" key="4">
    <source>
        <dbReference type="ARBA" id="ARBA00022475"/>
    </source>
</evidence>
<dbReference type="GO" id="GO:0007602">
    <property type="term" value="P:phototransduction"/>
    <property type="evidence" value="ECO:0007669"/>
    <property type="project" value="TreeGrafter"/>
</dbReference>
<keyword evidence="8 12" id="KW-1133">Transmembrane helix</keyword>
<evidence type="ECO:0000313" key="15">
    <source>
        <dbReference type="EMBL" id="JAG82483.1"/>
    </source>
</evidence>